<organism evidence="3 4">
    <name type="scientific">Agromyces indicus</name>
    <dbReference type="NCBI Taxonomy" id="758919"/>
    <lineage>
        <taxon>Bacteria</taxon>
        <taxon>Bacillati</taxon>
        <taxon>Actinomycetota</taxon>
        <taxon>Actinomycetes</taxon>
        <taxon>Micrococcales</taxon>
        <taxon>Microbacteriaceae</taxon>
        <taxon>Agromyces</taxon>
    </lineage>
</organism>
<dbReference type="RefSeq" id="WP_310521312.1">
    <property type="nucleotide sequence ID" value="NZ_BAABBS010000001.1"/>
</dbReference>
<keyword evidence="2" id="KW-1133">Transmembrane helix</keyword>
<evidence type="ECO:0000256" key="2">
    <source>
        <dbReference type="SAM" id="Phobius"/>
    </source>
</evidence>
<dbReference type="EMBL" id="JAVKGS010000003">
    <property type="protein sequence ID" value="MDR5692973.1"/>
    <property type="molecule type" value="Genomic_DNA"/>
</dbReference>
<protein>
    <submittedName>
        <fullName evidence="3">Uncharacterized protein</fullName>
    </submittedName>
</protein>
<evidence type="ECO:0000313" key="4">
    <source>
        <dbReference type="Proteomes" id="UP001260072"/>
    </source>
</evidence>
<proteinExistence type="predicted"/>
<keyword evidence="4" id="KW-1185">Reference proteome</keyword>
<gene>
    <name evidence="3" type="ORF">RH861_12950</name>
</gene>
<dbReference type="Proteomes" id="UP001260072">
    <property type="component" value="Unassembled WGS sequence"/>
</dbReference>
<reference evidence="4" key="1">
    <citation type="submission" date="2023-07" db="EMBL/GenBank/DDBJ databases">
        <title>Description of three actinobacteria isolated from air of manufacturing shop in a pharmaceutical factory.</title>
        <authorList>
            <person name="Zhang D.-F."/>
        </authorList>
    </citation>
    <scope>NUCLEOTIDE SEQUENCE [LARGE SCALE GENOMIC DNA]</scope>
    <source>
        <strain evidence="4">CCTCC AB 2011122</strain>
    </source>
</reference>
<comment type="caution">
    <text evidence="3">The sequence shown here is derived from an EMBL/GenBank/DDBJ whole genome shotgun (WGS) entry which is preliminary data.</text>
</comment>
<keyword evidence="2" id="KW-0472">Membrane</keyword>
<feature type="compositionally biased region" description="Polar residues" evidence="1">
    <location>
        <begin position="249"/>
        <end position="259"/>
    </location>
</feature>
<accession>A0ABU1FMK5</accession>
<evidence type="ECO:0000313" key="3">
    <source>
        <dbReference type="EMBL" id="MDR5692973.1"/>
    </source>
</evidence>
<name>A0ABU1FMK5_9MICO</name>
<keyword evidence="2" id="KW-0812">Transmembrane</keyword>
<evidence type="ECO:0000256" key="1">
    <source>
        <dbReference type="SAM" id="MobiDB-lite"/>
    </source>
</evidence>
<feature type="transmembrane region" description="Helical" evidence="2">
    <location>
        <begin position="63"/>
        <end position="82"/>
    </location>
</feature>
<feature type="region of interest" description="Disordered" evidence="1">
    <location>
        <begin position="235"/>
        <end position="259"/>
    </location>
</feature>
<sequence>MEIRAPRSRFARSRTALGLDEPLAGGILLLLWGTTAAFVAAHLTHKLVGAPWHPFFNLGAERGYAELFFQMLTGWSVLLFAIAATRRRAPILVAFAAFSAYLLADDYFQFHERMGTGFGQWFDREVVYLHGLATHLGEALYLGAVGVAVVAIFAIAYRLARRDARPMAVTGAVLYAALAFFGVAVDIVHAPFIDAPVIDPIFIALEDGGEVAVMALIVTYSLSLAFGRRDGTDAAGPAAAADAPAATDEQTPTAVGSPA</sequence>
<feature type="transmembrane region" description="Helical" evidence="2">
    <location>
        <begin position="21"/>
        <end position="43"/>
    </location>
</feature>
<feature type="compositionally biased region" description="Low complexity" evidence="1">
    <location>
        <begin position="235"/>
        <end position="248"/>
    </location>
</feature>
<feature type="transmembrane region" description="Helical" evidence="2">
    <location>
        <begin position="139"/>
        <end position="160"/>
    </location>
</feature>
<feature type="transmembrane region" description="Helical" evidence="2">
    <location>
        <begin position="211"/>
        <end position="227"/>
    </location>
</feature>
<feature type="transmembrane region" description="Helical" evidence="2">
    <location>
        <begin position="89"/>
        <end position="104"/>
    </location>
</feature>
<feature type="transmembrane region" description="Helical" evidence="2">
    <location>
        <begin position="172"/>
        <end position="191"/>
    </location>
</feature>